<gene>
    <name evidence="2" type="ORF">cyc_04448</name>
</gene>
<protein>
    <submittedName>
        <fullName evidence="2">Uncharacterized protein</fullName>
    </submittedName>
</protein>
<dbReference type="AlphaFoldDB" id="A0A1D3CWK8"/>
<reference evidence="2 3" key="1">
    <citation type="journal article" date="2016" name="BMC Genomics">
        <title>Comparative genomics reveals Cyclospora cayetanensis possesses coccidia-like metabolism and invasion components but unique surface antigens.</title>
        <authorList>
            <person name="Liu S."/>
            <person name="Wang L."/>
            <person name="Zheng H."/>
            <person name="Xu Z."/>
            <person name="Roellig D.M."/>
            <person name="Li N."/>
            <person name="Frace M.A."/>
            <person name="Tang K."/>
            <person name="Arrowood M.J."/>
            <person name="Moss D.M."/>
            <person name="Zhang L."/>
            <person name="Feng Y."/>
            <person name="Xiao L."/>
        </authorList>
    </citation>
    <scope>NUCLEOTIDE SEQUENCE [LARGE SCALE GENOMIC DNA]</scope>
    <source>
        <strain evidence="2 3">CHN_HEN01</strain>
    </source>
</reference>
<evidence type="ECO:0000313" key="3">
    <source>
        <dbReference type="Proteomes" id="UP000095192"/>
    </source>
</evidence>
<accession>A0A1D3CWK8</accession>
<proteinExistence type="predicted"/>
<sequence>MPPTAPLLVHSAPKPLSSSGILPVVAVGGRWCLLLYNATGGSKANVLTDFGGKREYVEPSGHLAPPPPPSGIRSPTQTLETPTACAARELYEETGGLWGLGALVSPPIGPRPRAPVPVQSIDPRSKRNKKKNKAREQGQCSNEKQIQQHKYEESSVQQRTQKERDVEALLESLSLECSSESCGPTVTSGAQRGSPTRIEDPLKDILDACKEFGTLERDRYSCTLRHLSFIPSSLFLNLRGEEGEGAERNRRFFLMHLGCSESNQRQPPELPLFHIRLRTRNRAALFQKIIQTPVMGTSGEGLALQSMCIANESCIPLPIRDTADGGPHQVALTKTLEEDPSDARGIEPSSPGGPCRRAQNGTPHKTLARGPTGESVEPPTNLLDVLLPSRSFILHSASALRKYLREHTRGLMSRCGGYKKDFVNPAQSFGFVGEEAAVGALLKSSLWQESRCVALIACPASHQILTNSKQTGKTVFIAQPHKASQEESARGGPPGTVLSDVDLIVMGAGCASPFGILVEPDEEAANTLSQCIMDAKKEKKVQIAVLAHDLQALPLRLSGDGGSPSGKQESSKTGAATTARKLSVRAAAA</sequence>
<organism evidence="2 3">
    <name type="scientific">Cyclospora cayetanensis</name>
    <dbReference type="NCBI Taxonomy" id="88456"/>
    <lineage>
        <taxon>Eukaryota</taxon>
        <taxon>Sar</taxon>
        <taxon>Alveolata</taxon>
        <taxon>Apicomplexa</taxon>
        <taxon>Conoidasida</taxon>
        <taxon>Coccidia</taxon>
        <taxon>Eucoccidiorida</taxon>
        <taxon>Eimeriorina</taxon>
        <taxon>Eimeriidae</taxon>
        <taxon>Cyclospora</taxon>
    </lineage>
</organism>
<feature type="region of interest" description="Disordered" evidence="1">
    <location>
        <begin position="57"/>
        <end position="77"/>
    </location>
</feature>
<name>A0A1D3CWK8_9EIME</name>
<feature type="region of interest" description="Disordered" evidence="1">
    <location>
        <begin position="556"/>
        <end position="589"/>
    </location>
</feature>
<feature type="region of interest" description="Disordered" evidence="1">
    <location>
        <begin position="108"/>
        <end position="163"/>
    </location>
</feature>
<evidence type="ECO:0000256" key="1">
    <source>
        <dbReference type="SAM" id="MobiDB-lite"/>
    </source>
</evidence>
<feature type="region of interest" description="Disordered" evidence="1">
    <location>
        <begin position="338"/>
        <end position="379"/>
    </location>
</feature>
<dbReference type="Proteomes" id="UP000095192">
    <property type="component" value="Unassembled WGS sequence"/>
</dbReference>
<dbReference type="InParanoid" id="A0A1D3CWK8"/>
<keyword evidence="3" id="KW-1185">Reference proteome</keyword>
<feature type="compositionally biased region" description="Polar residues" evidence="1">
    <location>
        <begin position="565"/>
        <end position="576"/>
    </location>
</feature>
<dbReference type="EMBL" id="JROU02001685">
    <property type="protein sequence ID" value="OEH75587.1"/>
    <property type="molecule type" value="Genomic_DNA"/>
</dbReference>
<evidence type="ECO:0000313" key="2">
    <source>
        <dbReference type="EMBL" id="OEH75587.1"/>
    </source>
</evidence>
<dbReference type="VEuPathDB" id="ToxoDB:cyc_04448"/>
<comment type="caution">
    <text evidence="2">The sequence shown here is derived from an EMBL/GenBank/DDBJ whole genome shotgun (WGS) entry which is preliminary data.</text>
</comment>
<dbReference type="VEuPathDB" id="ToxoDB:LOC34620982"/>